<dbReference type="Gramene" id="AET3Gv20314400.10">
    <property type="protein sequence ID" value="AET3Gv20314400.10"/>
    <property type="gene ID" value="AET3Gv20314400"/>
</dbReference>
<feature type="region of interest" description="Disordered" evidence="1">
    <location>
        <begin position="104"/>
        <end position="143"/>
    </location>
</feature>
<dbReference type="EnsemblPlants" id="AET3Gv20314400.10">
    <property type="protein sequence ID" value="AET3Gv20314400.10"/>
    <property type="gene ID" value="AET3Gv20314400"/>
</dbReference>
<feature type="region of interest" description="Disordered" evidence="1">
    <location>
        <begin position="1"/>
        <end position="42"/>
    </location>
</feature>
<evidence type="ECO:0000256" key="1">
    <source>
        <dbReference type="SAM" id="MobiDB-lite"/>
    </source>
</evidence>
<feature type="compositionally biased region" description="Low complexity" evidence="1">
    <location>
        <begin position="1"/>
        <end position="20"/>
    </location>
</feature>
<keyword evidence="3" id="KW-1185">Reference proteome</keyword>
<evidence type="ECO:0000313" key="2">
    <source>
        <dbReference type="EnsemblPlants" id="AET3Gv20314400.10"/>
    </source>
</evidence>
<organism evidence="2 3">
    <name type="scientific">Aegilops tauschii subsp. strangulata</name>
    <name type="common">Goatgrass</name>
    <dbReference type="NCBI Taxonomy" id="200361"/>
    <lineage>
        <taxon>Eukaryota</taxon>
        <taxon>Viridiplantae</taxon>
        <taxon>Streptophyta</taxon>
        <taxon>Embryophyta</taxon>
        <taxon>Tracheophyta</taxon>
        <taxon>Spermatophyta</taxon>
        <taxon>Magnoliopsida</taxon>
        <taxon>Liliopsida</taxon>
        <taxon>Poales</taxon>
        <taxon>Poaceae</taxon>
        <taxon>BOP clade</taxon>
        <taxon>Pooideae</taxon>
        <taxon>Triticodae</taxon>
        <taxon>Triticeae</taxon>
        <taxon>Triticinae</taxon>
        <taxon>Aegilops</taxon>
    </lineage>
</organism>
<proteinExistence type="predicted"/>
<reference evidence="3" key="1">
    <citation type="journal article" date="2014" name="Science">
        <title>Ancient hybridizations among the ancestral genomes of bread wheat.</title>
        <authorList>
            <consortium name="International Wheat Genome Sequencing Consortium,"/>
            <person name="Marcussen T."/>
            <person name="Sandve S.R."/>
            <person name="Heier L."/>
            <person name="Spannagl M."/>
            <person name="Pfeifer M."/>
            <person name="Jakobsen K.S."/>
            <person name="Wulff B.B."/>
            <person name="Steuernagel B."/>
            <person name="Mayer K.F."/>
            <person name="Olsen O.A."/>
        </authorList>
    </citation>
    <scope>NUCLEOTIDE SEQUENCE [LARGE SCALE GENOMIC DNA]</scope>
    <source>
        <strain evidence="3">cv. AL8/78</strain>
    </source>
</reference>
<feature type="compositionally biased region" description="Basic residues" evidence="1">
    <location>
        <begin position="112"/>
        <end position="122"/>
    </location>
</feature>
<reference evidence="2" key="4">
    <citation type="submission" date="2019-03" db="UniProtKB">
        <authorList>
            <consortium name="EnsemblPlants"/>
        </authorList>
    </citation>
    <scope>IDENTIFICATION</scope>
</reference>
<name>A0A453EE92_AEGTS</name>
<feature type="region of interest" description="Disordered" evidence="1">
    <location>
        <begin position="169"/>
        <end position="190"/>
    </location>
</feature>
<protein>
    <submittedName>
        <fullName evidence="2">Uncharacterized protein</fullName>
    </submittedName>
</protein>
<reference evidence="2" key="3">
    <citation type="journal article" date="2017" name="Nature">
        <title>Genome sequence of the progenitor of the wheat D genome Aegilops tauschii.</title>
        <authorList>
            <person name="Luo M.C."/>
            <person name="Gu Y.Q."/>
            <person name="Puiu D."/>
            <person name="Wang H."/>
            <person name="Twardziok S.O."/>
            <person name="Deal K.R."/>
            <person name="Huo N."/>
            <person name="Zhu T."/>
            <person name="Wang L."/>
            <person name="Wang Y."/>
            <person name="McGuire P.E."/>
            <person name="Liu S."/>
            <person name="Long H."/>
            <person name="Ramasamy R.K."/>
            <person name="Rodriguez J.C."/>
            <person name="Van S.L."/>
            <person name="Yuan L."/>
            <person name="Wang Z."/>
            <person name="Xia Z."/>
            <person name="Xiao L."/>
            <person name="Anderson O.D."/>
            <person name="Ouyang S."/>
            <person name="Liang Y."/>
            <person name="Zimin A.V."/>
            <person name="Pertea G."/>
            <person name="Qi P."/>
            <person name="Bennetzen J.L."/>
            <person name="Dai X."/>
            <person name="Dawson M.W."/>
            <person name="Muller H.G."/>
            <person name="Kugler K."/>
            <person name="Rivarola-Duarte L."/>
            <person name="Spannagl M."/>
            <person name="Mayer K.F.X."/>
            <person name="Lu F.H."/>
            <person name="Bevan M.W."/>
            <person name="Leroy P."/>
            <person name="Li P."/>
            <person name="You F.M."/>
            <person name="Sun Q."/>
            <person name="Liu Z."/>
            <person name="Lyons E."/>
            <person name="Wicker T."/>
            <person name="Salzberg S.L."/>
            <person name="Devos K.M."/>
            <person name="Dvorak J."/>
        </authorList>
    </citation>
    <scope>NUCLEOTIDE SEQUENCE [LARGE SCALE GENOMIC DNA]</scope>
    <source>
        <strain evidence="2">cv. AL8/78</strain>
    </source>
</reference>
<sequence length="296" mass="31944">MSSAGAGAAAAAAVEGAQRHVPPRRQLRHHRRHGAGHQLLRGEGAGQDGVELRLPAHPDQVAAGDEAQNLQLPRRVQGPVPAVAVHRGRVRRQRLQLAALRVPPAGGGARVRGGRRQLHRRGNREADRGGRRGPGGARGAADRLLPGVPVHLPEAAGDVRRQERVHQGPQHAVVGAQRGAAAQDRGAPEEARRRAHHVRRLLHAHHPVRPPRREMGDAEAEAEGVLRGAGRGGVQLQPDVQVRGAGSVRVRRPVQPLELGRHPPHGGLLRPHRQGLALRALRRPTHRRQPEPRVVL</sequence>
<evidence type="ECO:0000313" key="3">
    <source>
        <dbReference type="Proteomes" id="UP000015105"/>
    </source>
</evidence>
<feature type="compositionally biased region" description="Basic residues" evidence="1">
    <location>
        <begin position="21"/>
        <end position="35"/>
    </location>
</feature>
<accession>A0A453EE92</accession>
<feature type="compositionally biased region" description="Low complexity" evidence="1">
    <location>
        <begin position="172"/>
        <end position="185"/>
    </location>
</feature>
<reference evidence="3" key="2">
    <citation type="journal article" date="2017" name="Nat. Plants">
        <title>The Aegilops tauschii genome reveals multiple impacts of transposons.</title>
        <authorList>
            <person name="Zhao G."/>
            <person name="Zou C."/>
            <person name="Li K."/>
            <person name="Wang K."/>
            <person name="Li T."/>
            <person name="Gao L."/>
            <person name="Zhang X."/>
            <person name="Wang H."/>
            <person name="Yang Z."/>
            <person name="Liu X."/>
            <person name="Jiang W."/>
            <person name="Mao L."/>
            <person name="Kong X."/>
            <person name="Jiao Y."/>
            <person name="Jia J."/>
        </authorList>
    </citation>
    <scope>NUCLEOTIDE SEQUENCE [LARGE SCALE GENOMIC DNA]</scope>
    <source>
        <strain evidence="3">cv. AL8/78</strain>
    </source>
</reference>
<reference evidence="2" key="5">
    <citation type="journal article" date="2021" name="G3 (Bethesda)">
        <title>Aegilops tauschii genome assembly Aet v5.0 features greater sequence contiguity and improved annotation.</title>
        <authorList>
            <person name="Wang L."/>
            <person name="Zhu T."/>
            <person name="Rodriguez J.C."/>
            <person name="Deal K.R."/>
            <person name="Dubcovsky J."/>
            <person name="McGuire P.E."/>
            <person name="Lux T."/>
            <person name="Spannagl M."/>
            <person name="Mayer K.F.X."/>
            <person name="Baldrich P."/>
            <person name="Meyers B.C."/>
            <person name="Huo N."/>
            <person name="Gu Y.Q."/>
            <person name="Zhou H."/>
            <person name="Devos K.M."/>
            <person name="Bennetzen J.L."/>
            <person name="Unver T."/>
            <person name="Budak H."/>
            <person name="Gulick P.J."/>
            <person name="Galiba G."/>
            <person name="Kalapos B."/>
            <person name="Nelson D.R."/>
            <person name="Li P."/>
            <person name="You F.M."/>
            <person name="Luo M.C."/>
            <person name="Dvorak J."/>
        </authorList>
    </citation>
    <scope>NUCLEOTIDE SEQUENCE [LARGE SCALE GENOMIC DNA]</scope>
    <source>
        <strain evidence="2">cv. AL8/78</strain>
    </source>
</reference>
<dbReference type="AlphaFoldDB" id="A0A453EE92"/>
<dbReference type="Proteomes" id="UP000015105">
    <property type="component" value="Chromosome 3D"/>
</dbReference>